<keyword evidence="2" id="KW-0808">Transferase</keyword>
<gene>
    <name evidence="4" type="primary">RvY_03070-1</name>
    <name evidence="4" type="synonym">RvY_03070.1</name>
    <name evidence="4" type="ORF">RvY_03070</name>
</gene>
<dbReference type="OrthoDB" id="5835829at2759"/>
<dbReference type="Gene3D" id="3.40.50.2000">
    <property type="entry name" value="Glycogen Phosphorylase B"/>
    <property type="match status" value="1"/>
</dbReference>
<accession>A0A1D1ULT1</accession>
<keyword evidence="5" id="KW-1185">Reference proteome</keyword>
<proteinExistence type="inferred from homology"/>
<reference evidence="4 5" key="1">
    <citation type="journal article" date="2016" name="Nat. Commun.">
        <title>Extremotolerant tardigrade genome and improved radiotolerance of human cultured cells by tardigrade-unique protein.</title>
        <authorList>
            <person name="Hashimoto T."/>
            <person name="Horikawa D.D."/>
            <person name="Saito Y."/>
            <person name="Kuwahara H."/>
            <person name="Kozuka-Hata H."/>
            <person name="Shin-I T."/>
            <person name="Minakuchi Y."/>
            <person name="Ohishi K."/>
            <person name="Motoyama A."/>
            <person name="Aizu T."/>
            <person name="Enomoto A."/>
            <person name="Kondo K."/>
            <person name="Tanaka S."/>
            <person name="Hara Y."/>
            <person name="Koshikawa S."/>
            <person name="Sagara H."/>
            <person name="Miura T."/>
            <person name="Yokobori S."/>
            <person name="Miyagawa K."/>
            <person name="Suzuki Y."/>
            <person name="Kubo T."/>
            <person name="Oyama M."/>
            <person name="Kohara Y."/>
            <person name="Fujiyama A."/>
            <person name="Arakawa K."/>
            <person name="Katayama T."/>
            <person name="Toyoda A."/>
            <person name="Kunieda T."/>
        </authorList>
    </citation>
    <scope>NUCLEOTIDE SEQUENCE [LARGE SCALE GENOMIC DNA]</scope>
    <source>
        <strain evidence="4 5">YOKOZUNA-1</strain>
    </source>
</reference>
<evidence type="ECO:0000256" key="3">
    <source>
        <dbReference type="SAM" id="MobiDB-lite"/>
    </source>
</evidence>
<comment type="similarity">
    <text evidence="1">Belongs to the UDP-glycosyltransferase family.</text>
</comment>
<dbReference type="PANTHER" id="PTHR48047:SF107">
    <property type="entry name" value="UDP-GLYCOSYLTRANSFERASE 92A1-LIKE"/>
    <property type="match status" value="1"/>
</dbReference>
<dbReference type="Proteomes" id="UP000186922">
    <property type="component" value="Unassembled WGS sequence"/>
</dbReference>
<name>A0A1D1ULT1_RAMVA</name>
<dbReference type="InterPro" id="IPR002213">
    <property type="entry name" value="UDP_glucos_trans"/>
</dbReference>
<dbReference type="SUPFAM" id="SSF53756">
    <property type="entry name" value="UDP-Glycosyltransferase/glycogen phosphorylase"/>
    <property type="match status" value="1"/>
</dbReference>
<dbReference type="GO" id="GO:0035251">
    <property type="term" value="F:UDP-glucosyltransferase activity"/>
    <property type="evidence" value="ECO:0007669"/>
    <property type="project" value="TreeGrafter"/>
</dbReference>
<comment type="caution">
    <text evidence="4">The sequence shown here is derived from an EMBL/GenBank/DDBJ whole genome shotgun (WGS) entry which is preliminary data.</text>
</comment>
<evidence type="ECO:0000256" key="2">
    <source>
        <dbReference type="ARBA" id="ARBA00022679"/>
    </source>
</evidence>
<feature type="region of interest" description="Disordered" evidence="3">
    <location>
        <begin position="1"/>
        <end position="43"/>
    </location>
</feature>
<dbReference type="PANTHER" id="PTHR48047">
    <property type="entry name" value="GLYCOSYLTRANSFERASE"/>
    <property type="match status" value="1"/>
</dbReference>
<dbReference type="AlphaFoldDB" id="A0A1D1ULT1"/>
<evidence type="ECO:0000313" key="5">
    <source>
        <dbReference type="Proteomes" id="UP000186922"/>
    </source>
</evidence>
<organism evidence="4 5">
    <name type="scientific">Ramazzottius varieornatus</name>
    <name type="common">Water bear</name>
    <name type="synonym">Tardigrade</name>
    <dbReference type="NCBI Taxonomy" id="947166"/>
    <lineage>
        <taxon>Eukaryota</taxon>
        <taxon>Metazoa</taxon>
        <taxon>Ecdysozoa</taxon>
        <taxon>Tardigrada</taxon>
        <taxon>Eutardigrada</taxon>
        <taxon>Parachela</taxon>
        <taxon>Hypsibioidea</taxon>
        <taxon>Ramazzottiidae</taxon>
        <taxon>Ramazzottius</taxon>
    </lineage>
</organism>
<evidence type="ECO:0000313" key="4">
    <source>
        <dbReference type="EMBL" id="GAU90689.1"/>
    </source>
</evidence>
<dbReference type="Pfam" id="PF00201">
    <property type="entry name" value="UDPGT"/>
    <property type="match status" value="1"/>
</dbReference>
<dbReference type="EMBL" id="BDGG01000001">
    <property type="protein sequence ID" value="GAU90689.1"/>
    <property type="molecule type" value="Genomic_DNA"/>
</dbReference>
<protein>
    <submittedName>
        <fullName evidence="4">Uncharacterized protein</fullName>
    </submittedName>
</protein>
<dbReference type="STRING" id="947166.A0A1D1ULT1"/>
<sequence>MANSRPETPKAAVPVGFRDGPSGRSRYGSEYPVGPDDSQPPTTTLEVPLAERLRSALKVVPRAVSVDRVLEFFPVFDLLNQGIYSNSSDAHMSIGGLKQQKILPVQAGTRTKAEASKSDAQFLAVAWLPQKDILKQEAIQVFVRHCVWNSTLEGLSCGVTIMAWLMLGDQHGNADVVEKPGCGVKLWNLKQLAQWSNPLGLRKLLRDTKGLRGIVVDEIADTLNGLTTSTQGYNAMSHLHNAFSGGKIQTSFVKAASDSITNACVTIAGTIHPLAFASVVRLWNIGNGFKEPVQSCNLRNDNARLHQRETEFTKYNHKAEAEDLMQKLALVLQVLKNAIASYTETDDIDIPLHLELLTVKRAIKYVETCLSVLELFCMDPSHRSDSENLLALNGSFLTPRLIKEATLYKNCYSFAEPEAFRSLCQELQRKKLGKLIEVPALANFLNITLVFYKYPPGILETTDN</sequence>
<evidence type="ECO:0000256" key="1">
    <source>
        <dbReference type="ARBA" id="ARBA00009995"/>
    </source>
</evidence>